<dbReference type="AlphaFoldDB" id="A0A4S4L7Q3"/>
<gene>
    <name evidence="2" type="ORF">EW145_g3384</name>
</gene>
<name>A0A4S4L7Q3_9AGAM</name>
<dbReference type="Gene3D" id="1.25.10.10">
    <property type="entry name" value="Leucine-rich Repeat Variant"/>
    <property type="match status" value="1"/>
</dbReference>
<dbReference type="InterPro" id="IPR016024">
    <property type="entry name" value="ARM-type_fold"/>
</dbReference>
<dbReference type="Gene3D" id="3.90.226.10">
    <property type="entry name" value="2-enoyl-CoA Hydratase, Chain A, domain 1"/>
    <property type="match status" value="1"/>
</dbReference>
<comment type="caution">
    <text evidence="2">The sequence shown here is derived from an EMBL/GenBank/DDBJ whole genome shotgun (WGS) entry which is preliminary data.</text>
</comment>
<dbReference type="EMBL" id="SGPK01000143">
    <property type="protein sequence ID" value="THH07435.1"/>
    <property type="molecule type" value="Genomic_DNA"/>
</dbReference>
<evidence type="ECO:0000256" key="1">
    <source>
        <dbReference type="SAM" id="MobiDB-lite"/>
    </source>
</evidence>
<reference evidence="2 3" key="1">
    <citation type="submission" date="2019-02" db="EMBL/GenBank/DDBJ databases">
        <title>Genome sequencing of the rare red list fungi Phellinidium pouzarii.</title>
        <authorList>
            <person name="Buettner E."/>
            <person name="Kellner H."/>
        </authorList>
    </citation>
    <scope>NUCLEOTIDE SEQUENCE [LARGE SCALE GENOMIC DNA]</scope>
    <source>
        <strain evidence="2 3">DSM 108285</strain>
    </source>
</reference>
<dbReference type="InterPro" id="IPR011989">
    <property type="entry name" value="ARM-like"/>
</dbReference>
<dbReference type="InterPro" id="IPR040144">
    <property type="entry name" value="RAP1GDS1"/>
</dbReference>
<protein>
    <submittedName>
        <fullName evidence="2">Uncharacterized protein</fullName>
    </submittedName>
</protein>
<dbReference type="PANTHER" id="PTHR10957">
    <property type="entry name" value="RAP1 GTPASE-GDP DISSOCIATION STIMULATOR 1"/>
    <property type="match status" value="1"/>
</dbReference>
<feature type="compositionally biased region" description="Polar residues" evidence="1">
    <location>
        <begin position="603"/>
        <end position="621"/>
    </location>
</feature>
<sequence length="925" mass="100745">MSVSEPAASFSSRAARELGDLLASIDISANWPAVETNAQSLANGLRARGGPVDEHTVVGKTLLPQTLTSLLNAALEGSRVPDDARATAIFELLRVGANLCMDHNDNRGHLLDAGFPQLVVSLLEGYAETIPEIPSQQPFPLSIIHLKIVKTAIGALLNLSLGYEPVQTRLISLEVPVTLLRLSISIYPPGSWLSVIETDSDPIDTDCWLARKGISDWSWRAIANLKDNQMQQSLFGPESLPSLVVPLKAFAPPFSNPTNSLYTDVNTRNSLLSTDVEVLEEVSELIESLTMDVEDARQALARGMAYSEQPPCLALLLDFVEFAEYVPCWQDASVPPADVTRWKHAVDLCKTAVIKAIVEVTGEEDNLNVLWDSAMPENGFVSRMIKWLRDAHDAAPTGVRDDLVISPSADMKVKHGVIGLLKHLAQSPSSRPILGKAHVLEALRTSQVFNDKADLAEVVQMSAVNLSKHMCTHNVANSIICVLKVDDNQSSTSCLSQILALSRRTDSVPVKSEGARVLVNVVKSLCSSIGDLRESRRQLAIDVVTSLDSANILAQLLQRSKKHVILLNEAIVAMLLLTHQPKGAVFVLDAVVTEHPKEINPPSRKNSLDISTPAPDTNPTSPEEGPSTPLDMLALILKNVEGKFPAEVRANLCALLGVLGQDSLKTESGGREGEVERVRMVTRQALESAQSNPESLVLNYNALAEALRTIDARSDVVITILQDSAGGKFNSKLDWRAAARMSKLHREIQVLLLLGRTTSLYTHSKILVAALNGPVMGIASAFLGHFDFIYCMPNAWLSVPFAFLGTEFVTQKDLIVVLKVHTGLIAEAGSSIPETSKRIRSQIFPEQSCDSFHVSVRKHLQDQLEGLDSAALLKIKELIQFGINEKNSKDGTNLRESYAQAGQFSTGVPARRFSQIAKKEIKHKL</sequence>
<proteinExistence type="predicted"/>
<dbReference type="InterPro" id="IPR029045">
    <property type="entry name" value="ClpP/crotonase-like_dom_sf"/>
</dbReference>
<feature type="region of interest" description="Disordered" evidence="1">
    <location>
        <begin position="597"/>
        <end position="629"/>
    </location>
</feature>
<dbReference type="SUPFAM" id="SSF52096">
    <property type="entry name" value="ClpP/crotonase"/>
    <property type="match status" value="1"/>
</dbReference>
<dbReference type="SUPFAM" id="SSF48371">
    <property type="entry name" value="ARM repeat"/>
    <property type="match status" value="1"/>
</dbReference>
<evidence type="ECO:0000313" key="2">
    <source>
        <dbReference type="EMBL" id="THH07435.1"/>
    </source>
</evidence>
<organism evidence="2 3">
    <name type="scientific">Phellinidium pouzarii</name>
    <dbReference type="NCBI Taxonomy" id="167371"/>
    <lineage>
        <taxon>Eukaryota</taxon>
        <taxon>Fungi</taxon>
        <taxon>Dikarya</taxon>
        <taxon>Basidiomycota</taxon>
        <taxon>Agaricomycotina</taxon>
        <taxon>Agaricomycetes</taxon>
        <taxon>Hymenochaetales</taxon>
        <taxon>Hymenochaetaceae</taxon>
        <taxon>Phellinidium</taxon>
    </lineage>
</organism>
<dbReference type="GO" id="GO:0005085">
    <property type="term" value="F:guanyl-nucleotide exchange factor activity"/>
    <property type="evidence" value="ECO:0007669"/>
    <property type="project" value="InterPro"/>
</dbReference>
<dbReference type="Proteomes" id="UP000308199">
    <property type="component" value="Unassembled WGS sequence"/>
</dbReference>
<dbReference type="OrthoDB" id="26149at2759"/>
<accession>A0A4S4L7Q3</accession>
<keyword evidence="3" id="KW-1185">Reference proteome</keyword>
<evidence type="ECO:0000313" key="3">
    <source>
        <dbReference type="Proteomes" id="UP000308199"/>
    </source>
</evidence>